<feature type="domain" description="Secretion system C-terminal sorting" evidence="2">
    <location>
        <begin position="152"/>
        <end position="227"/>
    </location>
</feature>
<organism evidence="3 4">
    <name type="scientific">Brumimicrobium glaciale</name>
    <dbReference type="NCBI Taxonomy" id="200475"/>
    <lineage>
        <taxon>Bacteria</taxon>
        <taxon>Pseudomonadati</taxon>
        <taxon>Bacteroidota</taxon>
        <taxon>Flavobacteriia</taxon>
        <taxon>Flavobacteriales</taxon>
        <taxon>Crocinitomicaceae</taxon>
        <taxon>Brumimicrobium</taxon>
    </lineage>
</organism>
<evidence type="ECO:0000313" key="4">
    <source>
        <dbReference type="Proteomes" id="UP000293952"/>
    </source>
</evidence>
<dbReference type="OrthoDB" id="849076at2"/>
<evidence type="ECO:0000259" key="2">
    <source>
        <dbReference type="Pfam" id="PF18962"/>
    </source>
</evidence>
<dbReference type="Pfam" id="PF18962">
    <property type="entry name" value="Por_Secre_tail"/>
    <property type="match status" value="1"/>
</dbReference>
<keyword evidence="1" id="KW-0732">Signal</keyword>
<proteinExistence type="predicted"/>
<comment type="caution">
    <text evidence="3">The sequence shown here is derived from an EMBL/GenBank/DDBJ whole genome shotgun (WGS) entry which is preliminary data.</text>
</comment>
<dbReference type="NCBIfam" id="TIGR04183">
    <property type="entry name" value="Por_Secre_tail"/>
    <property type="match status" value="1"/>
</dbReference>
<evidence type="ECO:0000313" key="3">
    <source>
        <dbReference type="EMBL" id="RYM35622.1"/>
    </source>
</evidence>
<protein>
    <submittedName>
        <fullName evidence="3">T9SS type A sorting domain-containing protein</fullName>
    </submittedName>
</protein>
<dbReference type="EMBL" id="SETE01000001">
    <property type="protein sequence ID" value="RYM35622.1"/>
    <property type="molecule type" value="Genomic_DNA"/>
</dbReference>
<dbReference type="RefSeq" id="WP_130091989.1">
    <property type="nucleotide sequence ID" value="NZ_SETE01000001.1"/>
</dbReference>
<keyword evidence="4" id="KW-1185">Reference proteome</keyword>
<dbReference type="AlphaFoldDB" id="A0A4Q4KRS4"/>
<dbReference type="Proteomes" id="UP000293952">
    <property type="component" value="Unassembled WGS sequence"/>
</dbReference>
<reference evidence="3 4" key="1">
    <citation type="submission" date="2019-02" db="EMBL/GenBank/DDBJ databases">
        <title>Genome sequence of the sea-ice species Brumimicrobium glaciale.</title>
        <authorList>
            <person name="Bowman J.P."/>
        </authorList>
    </citation>
    <scope>NUCLEOTIDE SEQUENCE [LARGE SCALE GENOMIC DNA]</scope>
    <source>
        <strain evidence="3 4">IC156</strain>
    </source>
</reference>
<dbReference type="InterPro" id="IPR026444">
    <property type="entry name" value="Secre_tail"/>
</dbReference>
<evidence type="ECO:0000256" key="1">
    <source>
        <dbReference type="ARBA" id="ARBA00022729"/>
    </source>
</evidence>
<sequence length="229" mass="25582">MKSKIKYTIITILLTISTSSFGQFGFLGANYTYQIQGNNLQLFSEVGFSYGSGSSCPRIDTVIVSKINNVISIDLYFDTRAFWTLLGCNAYDTTSINFINVDTNLTAVLVNTNLIRYGATENDSTHLKVQTDTLILGSLSIVENFLDNDIRLFPNPASNKLNFTLKDNSNSIQLEIIDVTGNQVKAGRFLNQENGEFKNAIDISDLKKGLYFCKFSNGDKQVTRKFIKQ</sequence>
<gene>
    <name evidence="3" type="ORF">ERX46_01130</name>
</gene>
<name>A0A4Q4KRS4_9FLAO</name>
<accession>A0A4Q4KRS4</accession>